<evidence type="ECO:0000313" key="3">
    <source>
        <dbReference type="Proteomes" id="UP000682733"/>
    </source>
</evidence>
<protein>
    <submittedName>
        <fullName evidence="2">Uncharacterized protein</fullName>
    </submittedName>
</protein>
<accession>A0A8S2QWC5</accession>
<dbReference type="Proteomes" id="UP000677228">
    <property type="component" value="Unassembled WGS sequence"/>
</dbReference>
<name>A0A8S2QWC5_9BILA</name>
<evidence type="ECO:0000313" key="2">
    <source>
        <dbReference type="EMBL" id="CAF4125360.1"/>
    </source>
</evidence>
<proteinExistence type="predicted"/>
<reference evidence="2" key="1">
    <citation type="submission" date="2021-02" db="EMBL/GenBank/DDBJ databases">
        <authorList>
            <person name="Nowell W R."/>
        </authorList>
    </citation>
    <scope>NUCLEOTIDE SEQUENCE</scope>
</reference>
<dbReference type="AlphaFoldDB" id="A0A8S2QWC5"/>
<dbReference type="EMBL" id="CAJOBA010042027">
    <property type="protein sequence ID" value="CAF4125360.1"/>
    <property type="molecule type" value="Genomic_DNA"/>
</dbReference>
<dbReference type="Proteomes" id="UP000682733">
    <property type="component" value="Unassembled WGS sequence"/>
</dbReference>
<sequence>MALYAQTSGTHTTNSGTFVAIPGLSITVPAGVGTAVHRPHPDDAGCQRAAGKRAADHQRDVVRRTRQHGHHRLPGNAERNPLLARAGDIFLSIQSVSPRFPQFPEEMMVGSL</sequence>
<dbReference type="EMBL" id="CAJNOK010020432">
    <property type="protein sequence ID" value="CAF1316364.1"/>
    <property type="molecule type" value="Genomic_DNA"/>
</dbReference>
<evidence type="ECO:0000313" key="1">
    <source>
        <dbReference type="EMBL" id="CAF1316364.1"/>
    </source>
</evidence>
<organism evidence="2 3">
    <name type="scientific">Didymodactylos carnosus</name>
    <dbReference type="NCBI Taxonomy" id="1234261"/>
    <lineage>
        <taxon>Eukaryota</taxon>
        <taxon>Metazoa</taxon>
        <taxon>Spiralia</taxon>
        <taxon>Gnathifera</taxon>
        <taxon>Rotifera</taxon>
        <taxon>Eurotatoria</taxon>
        <taxon>Bdelloidea</taxon>
        <taxon>Philodinida</taxon>
        <taxon>Philodinidae</taxon>
        <taxon>Didymodactylos</taxon>
    </lineage>
</organism>
<gene>
    <name evidence="1" type="ORF">OVA965_LOCUS29230</name>
    <name evidence="2" type="ORF">TMI583_LOCUS29996</name>
</gene>
<comment type="caution">
    <text evidence="2">The sequence shown here is derived from an EMBL/GenBank/DDBJ whole genome shotgun (WGS) entry which is preliminary data.</text>
</comment>